<protein>
    <submittedName>
        <fullName evidence="2">Uncharacterized protein</fullName>
    </submittedName>
</protein>
<gene>
    <name evidence="2" type="ORF">GPM918_LOCUS28058</name>
    <name evidence="3" type="ORF">SRO942_LOCUS28506</name>
</gene>
<dbReference type="AlphaFoldDB" id="A0A815D0C2"/>
<keyword evidence="1" id="KW-0732">Signal</keyword>
<dbReference type="Proteomes" id="UP000681722">
    <property type="component" value="Unassembled WGS sequence"/>
</dbReference>
<evidence type="ECO:0000256" key="1">
    <source>
        <dbReference type="SAM" id="SignalP"/>
    </source>
</evidence>
<keyword evidence="4" id="KW-1185">Reference proteome</keyword>
<dbReference type="OrthoDB" id="10071581at2759"/>
<feature type="signal peptide" evidence="1">
    <location>
        <begin position="1"/>
        <end position="18"/>
    </location>
</feature>
<evidence type="ECO:0000313" key="2">
    <source>
        <dbReference type="EMBL" id="CAF1291461.1"/>
    </source>
</evidence>
<dbReference type="EMBL" id="CAJNOQ010012077">
    <property type="protein sequence ID" value="CAF1291461.1"/>
    <property type="molecule type" value="Genomic_DNA"/>
</dbReference>
<organism evidence="2 4">
    <name type="scientific">Didymodactylos carnosus</name>
    <dbReference type="NCBI Taxonomy" id="1234261"/>
    <lineage>
        <taxon>Eukaryota</taxon>
        <taxon>Metazoa</taxon>
        <taxon>Spiralia</taxon>
        <taxon>Gnathifera</taxon>
        <taxon>Rotifera</taxon>
        <taxon>Eurotatoria</taxon>
        <taxon>Bdelloidea</taxon>
        <taxon>Philodinida</taxon>
        <taxon>Philodinidae</taxon>
        <taxon>Didymodactylos</taxon>
    </lineage>
</organism>
<dbReference type="EMBL" id="CAJOBC010032968">
    <property type="protein sequence ID" value="CAF4097760.1"/>
    <property type="molecule type" value="Genomic_DNA"/>
</dbReference>
<name>A0A815D0C2_9BILA</name>
<evidence type="ECO:0000313" key="4">
    <source>
        <dbReference type="Proteomes" id="UP000663829"/>
    </source>
</evidence>
<feature type="chain" id="PRO_5036411423" evidence="1">
    <location>
        <begin position="19"/>
        <end position="150"/>
    </location>
</feature>
<accession>A0A815D0C2</accession>
<evidence type="ECO:0000313" key="3">
    <source>
        <dbReference type="EMBL" id="CAF4097760.1"/>
    </source>
</evidence>
<dbReference type="Proteomes" id="UP000663829">
    <property type="component" value="Unassembled WGS sequence"/>
</dbReference>
<comment type="caution">
    <text evidence="2">The sequence shown here is derived from an EMBL/GenBank/DDBJ whole genome shotgun (WGS) entry which is preliminary data.</text>
</comment>
<proteinExistence type="predicted"/>
<reference evidence="2" key="1">
    <citation type="submission" date="2021-02" db="EMBL/GenBank/DDBJ databases">
        <authorList>
            <person name="Nowell W R."/>
        </authorList>
    </citation>
    <scope>NUCLEOTIDE SEQUENCE</scope>
</reference>
<sequence>MFTIYLWLVLPVLFFTEAQYLGNTRVQTLLTVSLNEKAYYVINTQSPIAKQAEVIFHSILFTIVCSSKYMSIHRLFEPLQQCTRHNYIVTPYNKCIISVPYLFKCADGQQCILRVFVNDGYKNYDDSSDKSSSTLQCTKSRFGIDPVQGA</sequence>